<evidence type="ECO:0000313" key="11">
    <source>
        <dbReference type="Proteomes" id="UP000389128"/>
    </source>
</evidence>
<organism evidence="10 11">
    <name type="scientific">Zoogloea oleivorans</name>
    <dbReference type="NCBI Taxonomy" id="1552750"/>
    <lineage>
        <taxon>Bacteria</taxon>
        <taxon>Pseudomonadati</taxon>
        <taxon>Pseudomonadota</taxon>
        <taxon>Betaproteobacteria</taxon>
        <taxon>Rhodocyclales</taxon>
        <taxon>Zoogloeaceae</taxon>
        <taxon>Zoogloea</taxon>
    </lineage>
</organism>
<feature type="transmembrane region" description="Helical" evidence="9">
    <location>
        <begin position="50"/>
        <end position="70"/>
    </location>
</feature>
<gene>
    <name evidence="10" type="ORF">ETQ85_06725</name>
</gene>
<dbReference type="PANTHER" id="PTHR33281:SF19">
    <property type="entry name" value="VOLTAGE-DEPENDENT ANION CHANNEL-FORMING PROTEIN YNEE"/>
    <property type="match status" value="1"/>
</dbReference>
<protein>
    <submittedName>
        <fullName evidence="10">Bestrophin</fullName>
    </submittedName>
</protein>
<evidence type="ECO:0000256" key="7">
    <source>
        <dbReference type="ARBA" id="ARBA00023136"/>
    </source>
</evidence>
<dbReference type="PANTHER" id="PTHR33281">
    <property type="entry name" value="UPF0187 PROTEIN YNEE"/>
    <property type="match status" value="1"/>
</dbReference>
<dbReference type="GO" id="GO:0005254">
    <property type="term" value="F:chloride channel activity"/>
    <property type="evidence" value="ECO:0007669"/>
    <property type="project" value="InterPro"/>
</dbReference>
<keyword evidence="7 9" id="KW-0472">Membrane</keyword>
<keyword evidence="11" id="KW-1185">Reference proteome</keyword>
<dbReference type="Proteomes" id="UP000389128">
    <property type="component" value="Unassembled WGS sequence"/>
</dbReference>
<evidence type="ECO:0000256" key="6">
    <source>
        <dbReference type="ARBA" id="ARBA00023065"/>
    </source>
</evidence>
<evidence type="ECO:0000256" key="4">
    <source>
        <dbReference type="ARBA" id="ARBA00022692"/>
    </source>
</evidence>
<sequence>MIIRDRPTGPHLFFIVKGSILKRILVPLAGNALTAILVTLAHGELLNHKIVVTTAPFSLIGLALAIFLGFRNSAAFDRYWEARKLWGELIHRSRSLSRQVLSMVQENGPALASNGLADVRVRFIYRAIALAHASRHYLRGTPPGPDTKPFLQPEEWEAMQKSTNPPDYLLQRMGTDLRLCLDTGRIDTNIACGIDQTLSSLAAAVAGCERIKGTPIPFPYALLLHRTAYLYCFLLPFGLVDTLGATTPFVVTFVAYTFFGLDAVGDAIEQPFGSGPDDLPLNALCRHIEVNLREALVDTNIPPLLEPVDYCLN</sequence>
<comment type="similarity">
    <text evidence="8">Belongs to the anion channel-forming bestrophin (TC 1.A.46) family.</text>
</comment>
<dbReference type="EMBL" id="SDKK01000005">
    <property type="protein sequence ID" value="TYC60192.1"/>
    <property type="molecule type" value="Genomic_DNA"/>
</dbReference>
<keyword evidence="4 9" id="KW-0812">Transmembrane</keyword>
<keyword evidence="3" id="KW-1003">Cell membrane</keyword>
<reference evidence="10 11" key="1">
    <citation type="submission" date="2019-01" db="EMBL/GenBank/DDBJ databases">
        <title>Zoogloea oleivorans genome sequencing and assembly.</title>
        <authorList>
            <person name="Tancsics A."/>
            <person name="Farkas M."/>
            <person name="Kriszt B."/>
            <person name="Maroti G."/>
            <person name="Horvath B."/>
        </authorList>
    </citation>
    <scope>NUCLEOTIDE SEQUENCE [LARGE SCALE GENOMIC DNA]</scope>
    <source>
        <strain evidence="10 11">Buc</strain>
    </source>
</reference>
<evidence type="ECO:0000256" key="8">
    <source>
        <dbReference type="ARBA" id="ARBA00034708"/>
    </source>
</evidence>
<name>A0A6C2D3K4_9RHOO</name>
<keyword evidence="5 9" id="KW-1133">Transmembrane helix</keyword>
<keyword evidence="6" id="KW-0406">Ion transport</keyword>
<evidence type="ECO:0000256" key="3">
    <source>
        <dbReference type="ARBA" id="ARBA00022475"/>
    </source>
</evidence>
<keyword evidence="2" id="KW-0813">Transport</keyword>
<accession>A0A6C2D3K4</accession>
<dbReference type="GO" id="GO:0005886">
    <property type="term" value="C:plasma membrane"/>
    <property type="evidence" value="ECO:0007669"/>
    <property type="project" value="UniProtKB-SubCell"/>
</dbReference>
<feature type="transmembrane region" description="Helical" evidence="9">
    <location>
        <begin position="20"/>
        <end position="38"/>
    </location>
</feature>
<evidence type="ECO:0000256" key="2">
    <source>
        <dbReference type="ARBA" id="ARBA00022448"/>
    </source>
</evidence>
<dbReference type="InterPro" id="IPR044669">
    <property type="entry name" value="YneE/VCCN1/2-like"/>
</dbReference>
<evidence type="ECO:0000256" key="9">
    <source>
        <dbReference type="SAM" id="Phobius"/>
    </source>
</evidence>
<comment type="caution">
    <text evidence="10">The sequence shown here is derived from an EMBL/GenBank/DDBJ whole genome shotgun (WGS) entry which is preliminary data.</text>
</comment>
<dbReference type="AlphaFoldDB" id="A0A6C2D3K4"/>
<dbReference type="RefSeq" id="WP_148578282.1">
    <property type="nucleotide sequence ID" value="NZ_JAVEUW010000019.1"/>
</dbReference>
<dbReference type="OrthoDB" id="445589at2"/>
<comment type="subcellular location">
    <subcellularLocation>
        <location evidence="1">Cell membrane</location>
        <topology evidence="1">Multi-pass membrane protein</topology>
    </subcellularLocation>
</comment>
<dbReference type="Pfam" id="PF25539">
    <property type="entry name" value="Bestrophin_2"/>
    <property type="match status" value="1"/>
</dbReference>
<evidence type="ECO:0000256" key="1">
    <source>
        <dbReference type="ARBA" id="ARBA00004651"/>
    </source>
</evidence>
<proteinExistence type="inferred from homology"/>
<evidence type="ECO:0000313" key="10">
    <source>
        <dbReference type="EMBL" id="TYC60192.1"/>
    </source>
</evidence>
<evidence type="ECO:0000256" key="5">
    <source>
        <dbReference type="ARBA" id="ARBA00022989"/>
    </source>
</evidence>